<evidence type="ECO:0000313" key="1">
    <source>
        <dbReference type="EMBL" id="KAH6929164.1"/>
    </source>
</evidence>
<protein>
    <submittedName>
        <fullName evidence="1">Uncharacterized protein</fullName>
    </submittedName>
</protein>
<reference evidence="1" key="1">
    <citation type="submission" date="2020-05" db="EMBL/GenBank/DDBJ databases">
        <title>Large-scale comparative analyses of tick genomes elucidate their genetic diversity and vector capacities.</title>
        <authorList>
            <person name="Jia N."/>
            <person name="Wang J."/>
            <person name="Shi W."/>
            <person name="Du L."/>
            <person name="Sun Y."/>
            <person name="Zhan W."/>
            <person name="Jiang J."/>
            <person name="Wang Q."/>
            <person name="Zhang B."/>
            <person name="Ji P."/>
            <person name="Sakyi L.B."/>
            <person name="Cui X."/>
            <person name="Yuan T."/>
            <person name="Jiang B."/>
            <person name="Yang W."/>
            <person name="Lam T.T.-Y."/>
            <person name="Chang Q."/>
            <person name="Ding S."/>
            <person name="Wang X."/>
            <person name="Zhu J."/>
            <person name="Ruan X."/>
            <person name="Zhao L."/>
            <person name="Wei J."/>
            <person name="Que T."/>
            <person name="Du C."/>
            <person name="Cheng J."/>
            <person name="Dai P."/>
            <person name="Han X."/>
            <person name="Huang E."/>
            <person name="Gao Y."/>
            <person name="Liu J."/>
            <person name="Shao H."/>
            <person name="Ye R."/>
            <person name="Li L."/>
            <person name="Wei W."/>
            <person name="Wang X."/>
            <person name="Wang C."/>
            <person name="Yang T."/>
            <person name="Huo Q."/>
            <person name="Li W."/>
            <person name="Guo W."/>
            <person name="Chen H."/>
            <person name="Zhou L."/>
            <person name="Ni X."/>
            <person name="Tian J."/>
            <person name="Zhou Y."/>
            <person name="Sheng Y."/>
            <person name="Liu T."/>
            <person name="Pan Y."/>
            <person name="Xia L."/>
            <person name="Li J."/>
            <person name="Zhao F."/>
            <person name="Cao W."/>
        </authorList>
    </citation>
    <scope>NUCLEOTIDE SEQUENCE</scope>
    <source>
        <strain evidence="1">Hyas-2018</strain>
    </source>
</reference>
<evidence type="ECO:0000313" key="2">
    <source>
        <dbReference type="Proteomes" id="UP000821845"/>
    </source>
</evidence>
<comment type="caution">
    <text evidence="1">The sequence shown here is derived from an EMBL/GenBank/DDBJ whole genome shotgun (WGS) entry which is preliminary data.</text>
</comment>
<proteinExistence type="predicted"/>
<organism evidence="1 2">
    <name type="scientific">Hyalomma asiaticum</name>
    <name type="common">Tick</name>
    <dbReference type="NCBI Taxonomy" id="266040"/>
    <lineage>
        <taxon>Eukaryota</taxon>
        <taxon>Metazoa</taxon>
        <taxon>Ecdysozoa</taxon>
        <taxon>Arthropoda</taxon>
        <taxon>Chelicerata</taxon>
        <taxon>Arachnida</taxon>
        <taxon>Acari</taxon>
        <taxon>Parasitiformes</taxon>
        <taxon>Ixodida</taxon>
        <taxon>Ixodoidea</taxon>
        <taxon>Ixodidae</taxon>
        <taxon>Hyalomminae</taxon>
        <taxon>Hyalomma</taxon>
    </lineage>
</organism>
<keyword evidence="2" id="KW-1185">Reference proteome</keyword>
<sequence length="166" mass="18259">MEMLSGRQAETKDIAAYIYDKLCLVQSCNMEWTSPAARHYVVDGLYDPTHAAILSAQSFQDDLETFVRRAVLLQNTTGGRLDTHSQQEPTGSRLGCLTCGRFGHGYKTCHKCRAKPSSTKPGRFALLRSASTAAGRLQPSSILERSARPYLDSTPQPASSRVPNRP</sequence>
<dbReference type="Proteomes" id="UP000821845">
    <property type="component" value="Chromosome 6"/>
</dbReference>
<gene>
    <name evidence="1" type="ORF">HPB50_023963</name>
</gene>
<name>A0ACB7S5Z1_HYAAI</name>
<accession>A0ACB7S5Z1</accession>
<dbReference type="EMBL" id="CM023486">
    <property type="protein sequence ID" value="KAH6929164.1"/>
    <property type="molecule type" value="Genomic_DNA"/>
</dbReference>